<dbReference type="Gene3D" id="3.10.350.10">
    <property type="entry name" value="LysM domain"/>
    <property type="match status" value="1"/>
</dbReference>
<accession>A0A494XAX8</accession>
<dbReference type="OrthoDB" id="9795421at2"/>
<dbReference type="PROSITE" id="PS51782">
    <property type="entry name" value="LYSM"/>
    <property type="match status" value="1"/>
</dbReference>
<reference evidence="2 3" key="1">
    <citation type="submission" date="2018-10" db="EMBL/GenBank/DDBJ databases">
        <title>Paraburkholderia sp. 7MK8-2, isolated from soil.</title>
        <authorList>
            <person name="Gao Z.-H."/>
            <person name="Qiu L.-H."/>
        </authorList>
    </citation>
    <scope>NUCLEOTIDE SEQUENCE [LARGE SCALE GENOMIC DNA]</scope>
    <source>
        <strain evidence="2 3">7MK8-2</strain>
    </source>
</reference>
<dbReference type="SUPFAM" id="SSF51261">
    <property type="entry name" value="Duplicated hybrid motif"/>
    <property type="match status" value="1"/>
</dbReference>
<gene>
    <name evidence="2" type="ORF">D7S89_15430</name>
</gene>
<dbReference type="PROSITE" id="PS51257">
    <property type="entry name" value="PROKAR_LIPOPROTEIN"/>
    <property type="match status" value="1"/>
</dbReference>
<dbReference type="EMBL" id="RBZV01000005">
    <property type="protein sequence ID" value="RKP47670.1"/>
    <property type="molecule type" value="Genomic_DNA"/>
</dbReference>
<dbReference type="AlphaFoldDB" id="A0A494XAX8"/>
<feature type="domain" description="LysM" evidence="1">
    <location>
        <begin position="44"/>
        <end position="88"/>
    </location>
</feature>
<dbReference type="InterPro" id="IPR036779">
    <property type="entry name" value="LysM_dom_sf"/>
</dbReference>
<dbReference type="CDD" id="cd00118">
    <property type="entry name" value="LysM"/>
    <property type="match status" value="1"/>
</dbReference>
<keyword evidence="3" id="KW-1185">Reference proteome</keyword>
<name>A0A494XAX8_9BURK</name>
<proteinExistence type="predicted"/>
<dbReference type="CDD" id="cd12797">
    <property type="entry name" value="M23_peptidase"/>
    <property type="match status" value="1"/>
</dbReference>
<dbReference type="Proteomes" id="UP000280434">
    <property type="component" value="Unassembled WGS sequence"/>
</dbReference>
<dbReference type="PANTHER" id="PTHR21666">
    <property type="entry name" value="PEPTIDASE-RELATED"/>
    <property type="match status" value="1"/>
</dbReference>
<dbReference type="PANTHER" id="PTHR21666:SF270">
    <property type="entry name" value="MUREIN HYDROLASE ACTIVATOR ENVC"/>
    <property type="match status" value="1"/>
</dbReference>
<sequence>MRVPVALGLTGAMLMAGCTLPPWQGGPGSAPAATATQRGGVGAGYYRVNPGDTLASVAAGFGQRPQDIAEWNRLPSTASLLPGQVLRVVPPGATGSVSPHAANRFAWPAYGDVQSVALAGEGRGIVIAGRADESIKAASDGVVIYVGNAIDRYRSLIVIKHTDTLVTAYAHNGTAFVKEGDTVKKGQVIAQMGADANGRSTVEFEIRRAGTPVDPLAYLPRSGG</sequence>
<dbReference type="GO" id="GO:0004222">
    <property type="term" value="F:metalloendopeptidase activity"/>
    <property type="evidence" value="ECO:0007669"/>
    <property type="project" value="TreeGrafter"/>
</dbReference>
<dbReference type="SMART" id="SM00257">
    <property type="entry name" value="LysM"/>
    <property type="match status" value="1"/>
</dbReference>
<evidence type="ECO:0000313" key="2">
    <source>
        <dbReference type="EMBL" id="RKP47670.1"/>
    </source>
</evidence>
<organism evidence="2 3">
    <name type="scientific">Trinickia fusca</name>
    <dbReference type="NCBI Taxonomy" id="2419777"/>
    <lineage>
        <taxon>Bacteria</taxon>
        <taxon>Pseudomonadati</taxon>
        <taxon>Pseudomonadota</taxon>
        <taxon>Betaproteobacteria</taxon>
        <taxon>Burkholderiales</taxon>
        <taxon>Burkholderiaceae</taxon>
        <taxon>Trinickia</taxon>
    </lineage>
</organism>
<dbReference type="Pfam" id="PF01551">
    <property type="entry name" value="Peptidase_M23"/>
    <property type="match status" value="1"/>
</dbReference>
<evidence type="ECO:0000259" key="1">
    <source>
        <dbReference type="PROSITE" id="PS51782"/>
    </source>
</evidence>
<dbReference type="InterPro" id="IPR016047">
    <property type="entry name" value="M23ase_b-sheet_dom"/>
</dbReference>
<dbReference type="InterPro" id="IPR018392">
    <property type="entry name" value="LysM"/>
</dbReference>
<dbReference type="InterPro" id="IPR011055">
    <property type="entry name" value="Dup_hybrid_motif"/>
</dbReference>
<dbReference type="InterPro" id="IPR050570">
    <property type="entry name" value="Cell_wall_metabolism_enzyme"/>
</dbReference>
<evidence type="ECO:0000313" key="3">
    <source>
        <dbReference type="Proteomes" id="UP000280434"/>
    </source>
</evidence>
<dbReference type="Pfam" id="PF01476">
    <property type="entry name" value="LysM"/>
    <property type="match status" value="1"/>
</dbReference>
<comment type="caution">
    <text evidence="2">The sequence shown here is derived from an EMBL/GenBank/DDBJ whole genome shotgun (WGS) entry which is preliminary data.</text>
</comment>
<protein>
    <submittedName>
        <fullName evidence="2">LysM peptidoglycan-binding domain-containing protein</fullName>
    </submittedName>
</protein>
<dbReference type="Gene3D" id="2.70.70.10">
    <property type="entry name" value="Glucose Permease (Domain IIA)"/>
    <property type="match status" value="1"/>
</dbReference>